<dbReference type="PANTHER" id="PTHR11736">
    <property type="entry name" value="MELANOMA-ASSOCIATED ANTIGEN MAGE ANTIGEN"/>
    <property type="match status" value="1"/>
</dbReference>
<feature type="compositionally biased region" description="Basic residues" evidence="1">
    <location>
        <begin position="245"/>
        <end position="255"/>
    </location>
</feature>
<proteinExistence type="predicted"/>
<dbReference type="SMART" id="SM01373">
    <property type="entry name" value="MAGE"/>
    <property type="match status" value="1"/>
</dbReference>
<evidence type="ECO:0000313" key="3">
    <source>
        <dbReference type="EMBL" id="NDV35524.1"/>
    </source>
</evidence>
<reference evidence="3" key="1">
    <citation type="journal article" date="2020" name="J. Eukaryot. Microbiol.">
        <title>De novo Sequencing, Assembly and Annotation of the Transcriptome for the Free-Living Testate Amoeba Arcella intermedia.</title>
        <authorList>
            <person name="Ribeiro G.M."/>
            <person name="Porfirio-Sousa A.L."/>
            <person name="Maurer-Alcala X.X."/>
            <person name="Katz L.A."/>
            <person name="Lahr D.J.G."/>
        </authorList>
    </citation>
    <scope>NUCLEOTIDE SEQUENCE</scope>
</reference>
<name>A0A6B2LEV3_9EUKA</name>
<dbReference type="InterPro" id="IPR041898">
    <property type="entry name" value="MAGE_WH1"/>
</dbReference>
<evidence type="ECO:0000259" key="2">
    <source>
        <dbReference type="PROSITE" id="PS50838"/>
    </source>
</evidence>
<feature type="domain" description="MAGE" evidence="2">
    <location>
        <begin position="6"/>
        <end position="200"/>
    </location>
</feature>
<dbReference type="Pfam" id="PF01454">
    <property type="entry name" value="MAGE"/>
    <property type="match status" value="1"/>
</dbReference>
<dbReference type="PROSITE" id="PS50838">
    <property type="entry name" value="MAGE"/>
    <property type="match status" value="1"/>
</dbReference>
<dbReference type="PANTHER" id="PTHR11736:SF14">
    <property type="entry name" value="NSE3 HOMOLOG, SMC5-SMC6 COMPLEX COMPONENT"/>
    <property type="match status" value="1"/>
</dbReference>
<dbReference type="InterPro" id="IPR002190">
    <property type="entry name" value="MHD_dom"/>
</dbReference>
<dbReference type="AlphaFoldDB" id="A0A6B2LEV3"/>
<organism evidence="3">
    <name type="scientific">Arcella intermedia</name>
    <dbReference type="NCBI Taxonomy" id="1963864"/>
    <lineage>
        <taxon>Eukaryota</taxon>
        <taxon>Amoebozoa</taxon>
        <taxon>Tubulinea</taxon>
        <taxon>Elardia</taxon>
        <taxon>Arcellinida</taxon>
        <taxon>Sphaerothecina</taxon>
        <taxon>Arcellidae</taxon>
        <taxon>Arcella</taxon>
    </lineage>
</organism>
<dbReference type="EMBL" id="GIBP01006555">
    <property type="protein sequence ID" value="NDV35524.1"/>
    <property type="molecule type" value="Transcribed_RNA"/>
</dbReference>
<dbReference type="InterPro" id="IPR037445">
    <property type="entry name" value="MAGE"/>
</dbReference>
<protein>
    <recommendedName>
        <fullName evidence="2">MAGE domain-containing protein</fullName>
    </recommendedName>
</protein>
<sequence>MTTEELNKMVADTVRYCLFLDQQKKPIKKGDITKHVTKDYKGISAQIIQLARQKLLDVFGYDLVEVWRMSIKEGHPIRKVDSGTYILHNTLPSNMEIDEKFEDAKVIALLFIILGLIFINRTGLEKGELNSYLNSILPDADPAWRDNVIDKTLVSQLYLEKVKTTTPDGKEIFTYHMGARSELEIGKLRVLEFVSVMFGESKVDPSMLKEVEDEIAAEKAKTVVEEENNNENQEDNQEEETQAKGKAKRKNKKKE</sequence>
<accession>A0A6B2LEV3</accession>
<dbReference type="GO" id="GO:0005634">
    <property type="term" value="C:nucleus"/>
    <property type="evidence" value="ECO:0007669"/>
    <property type="project" value="TreeGrafter"/>
</dbReference>
<feature type="region of interest" description="Disordered" evidence="1">
    <location>
        <begin position="223"/>
        <end position="255"/>
    </location>
</feature>
<feature type="compositionally biased region" description="Acidic residues" evidence="1">
    <location>
        <begin position="225"/>
        <end position="240"/>
    </location>
</feature>
<dbReference type="Gene3D" id="1.10.10.1210">
    <property type="entry name" value="MAGE homology domain, winged helix WH2 motif"/>
    <property type="match status" value="1"/>
</dbReference>
<evidence type="ECO:0000256" key="1">
    <source>
        <dbReference type="SAM" id="MobiDB-lite"/>
    </source>
</evidence>
<dbReference type="InterPro" id="IPR041899">
    <property type="entry name" value="MAGE_WH2"/>
</dbReference>
<dbReference type="Gene3D" id="1.10.10.1200">
    <property type="entry name" value="MAGE homology domain, winged helix WH1 motif"/>
    <property type="match status" value="1"/>
</dbReference>